<dbReference type="Proteomes" id="UP000016922">
    <property type="component" value="Unassembled WGS sequence"/>
</dbReference>
<dbReference type="EMBL" id="KE145358">
    <property type="protein sequence ID" value="EPE32868.1"/>
    <property type="molecule type" value="Genomic_DNA"/>
</dbReference>
<evidence type="ECO:0000313" key="1">
    <source>
        <dbReference type="EMBL" id="EPE32868.1"/>
    </source>
</evidence>
<dbReference type="AlphaFoldDB" id="S3E365"/>
<reference evidence="1 2" key="1">
    <citation type="journal article" date="2013" name="BMC Genomics">
        <title>Genomics-driven discovery of the pneumocandin biosynthetic gene cluster in the fungus Glarea lozoyensis.</title>
        <authorList>
            <person name="Chen L."/>
            <person name="Yue Q."/>
            <person name="Zhang X."/>
            <person name="Xiang M."/>
            <person name="Wang C."/>
            <person name="Li S."/>
            <person name="Che Y."/>
            <person name="Ortiz-Lopez F.J."/>
            <person name="Bills G.F."/>
            <person name="Liu X."/>
            <person name="An Z."/>
        </authorList>
    </citation>
    <scope>NUCLEOTIDE SEQUENCE [LARGE SCALE GENOMIC DNA]</scope>
    <source>
        <strain evidence="2">ATCC 20868 / MF5171</strain>
    </source>
</reference>
<evidence type="ECO:0000313" key="2">
    <source>
        <dbReference type="Proteomes" id="UP000016922"/>
    </source>
</evidence>
<sequence>MLKVFGYDLDILDSVDRVPGDADTDWEITYEPSADRWKRGVEQLQRGDREGFTKSMFTRVFYLNGDGD</sequence>
<protein>
    <submittedName>
        <fullName evidence="1">Oxidoreductase CipA, putative</fullName>
    </submittedName>
</protein>
<accession>S3E365</accession>
<dbReference type="KEGG" id="glz:GLAREA_05880"/>
<dbReference type="HOGENOM" id="CLU_2794159_0_0_1"/>
<dbReference type="RefSeq" id="XP_008079485.1">
    <property type="nucleotide sequence ID" value="XM_008081294.1"/>
</dbReference>
<proteinExistence type="predicted"/>
<dbReference type="OrthoDB" id="419598at2759"/>
<dbReference type="GeneID" id="19464934"/>
<organism evidence="1 2">
    <name type="scientific">Glarea lozoyensis (strain ATCC 20868 / MF5171)</name>
    <dbReference type="NCBI Taxonomy" id="1116229"/>
    <lineage>
        <taxon>Eukaryota</taxon>
        <taxon>Fungi</taxon>
        <taxon>Dikarya</taxon>
        <taxon>Ascomycota</taxon>
        <taxon>Pezizomycotina</taxon>
        <taxon>Leotiomycetes</taxon>
        <taxon>Helotiales</taxon>
        <taxon>Helotiaceae</taxon>
        <taxon>Glarea</taxon>
    </lineage>
</organism>
<name>S3E365_GLAL2</name>
<keyword evidence="2" id="KW-1185">Reference proteome</keyword>
<gene>
    <name evidence="1" type="ORF">GLAREA_05880</name>
</gene>